<sequence length="137" mass="14842">MGEETASRAMVAAHTAVMRRQFALLGSSRLPAVRGMERIWCFMEAVRAAQRGTRLTQKDLYALSSGALSMATLSRAVADGVELGYLMQRPAPEDSRVRLIEPTPLGLRRLAELAPEAMEELRAVLAGEEEDSTPAAG</sequence>
<evidence type="ECO:0008006" key="3">
    <source>
        <dbReference type="Google" id="ProtNLM"/>
    </source>
</evidence>
<dbReference type="EMBL" id="PDOA01000001">
    <property type="protein sequence ID" value="PWC30737.1"/>
    <property type="molecule type" value="Genomic_DNA"/>
</dbReference>
<organism evidence="1 2">
    <name type="scientific">Teichococcus aestuarii</name>
    <dbReference type="NCBI Taxonomy" id="568898"/>
    <lineage>
        <taxon>Bacteria</taxon>
        <taxon>Pseudomonadati</taxon>
        <taxon>Pseudomonadota</taxon>
        <taxon>Alphaproteobacteria</taxon>
        <taxon>Acetobacterales</taxon>
        <taxon>Roseomonadaceae</taxon>
        <taxon>Roseomonas</taxon>
    </lineage>
</organism>
<keyword evidence="2" id="KW-1185">Reference proteome</keyword>
<dbReference type="OrthoDB" id="582199at2"/>
<reference evidence="2" key="1">
    <citation type="submission" date="2017-10" db="EMBL/GenBank/DDBJ databases">
        <authorList>
            <person name="Toshchakov S.V."/>
            <person name="Goeva M.A."/>
        </authorList>
    </citation>
    <scope>NUCLEOTIDE SEQUENCE [LARGE SCALE GENOMIC DNA]</scope>
    <source>
        <strain evidence="2">JR1/69-1-13</strain>
    </source>
</reference>
<dbReference type="Proteomes" id="UP000245048">
    <property type="component" value="Unassembled WGS sequence"/>
</dbReference>
<proteinExistence type="predicted"/>
<comment type="caution">
    <text evidence="1">The sequence shown here is derived from an EMBL/GenBank/DDBJ whole genome shotgun (WGS) entry which is preliminary data.</text>
</comment>
<evidence type="ECO:0000313" key="1">
    <source>
        <dbReference type="EMBL" id="PWC30737.1"/>
    </source>
</evidence>
<dbReference type="InterPro" id="IPR036390">
    <property type="entry name" value="WH_DNA-bd_sf"/>
</dbReference>
<dbReference type="InterPro" id="IPR036388">
    <property type="entry name" value="WH-like_DNA-bd_sf"/>
</dbReference>
<accession>A0A2U1V9Z4</accession>
<dbReference type="AlphaFoldDB" id="A0A2U1V9Z4"/>
<name>A0A2U1V9Z4_9PROT</name>
<dbReference type="Gene3D" id="1.10.10.10">
    <property type="entry name" value="Winged helix-like DNA-binding domain superfamily/Winged helix DNA-binding domain"/>
    <property type="match status" value="1"/>
</dbReference>
<evidence type="ECO:0000313" key="2">
    <source>
        <dbReference type="Proteomes" id="UP000245048"/>
    </source>
</evidence>
<gene>
    <name evidence="1" type="ORF">CR165_02215</name>
</gene>
<dbReference type="SUPFAM" id="SSF46785">
    <property type="entry name" value="Winged helix' DNA-binding domain"/>
    <property type="match status" value="1"/>
</dbReference>
<dbReference type="RefSeq" id="WP_109515308.1">
    <property type="nucleotide sequence ID" value="NZ_PDOA01000001.1"/>
</dbReference>
<protein>
    <recommendedName>
        <fullName evidence="3">MarR family transcriptional regulator</fullName>
    </recommendedName>
</protein>